<dbReference type="Pfam" id="PF02992">
    <property type="entry name" value="Transposase_21"/>
    <property type="match status" value="1"/>
</dbReference>
<gene>
    <name evidence="3" type="primary">LOC130461563</name>
</gene>
<feature type="domain" description="Transposase-associated" evidence="1">
    <location>
        <begin position="3"/>
        <end position="76"/>
    </location>
</feature>
<dbReference type="InterPro" id="IPR029480">
    <property type="entry name" value="Transpos_assoc"/>
</dbReference>
<reference evidence="2" key="1">
    <citation type="journal article" date="2021" name="Nat. Commun.">
        <title>Genomic analyses provide insights into spinach domestication and the genetic basis of agronomic traits.</title>
        <authorList>
            <person name="Cai X."/>
            <person name="Sun X."/>
            <person name="Xu C."/>
            <person name="Sun H."/>
            <person name="Wang X."/>
            <person name="Ge C."/>
            <person name="Zhang Z."/>
            <person name="Wang Q."/>
            <person name="Fei Z."/>
            <person name="Jiao C."/>
            <person name="Wang Q."/>
        </authorList>
    </citation>
    <scope>NUCLEOTIDE SEQUENCE [LARGE SCALE GENOMIC DNA]</scope>
    <source>
        <strain evidence="2">cv. Varoflay</strain>
    </source>
</reference>
<evidence type="ECO:0000313" key="2">
    <source>
        <dbReference type="Proteomes" id="UP000813463"/>
    </source>
</evidence>
<keyword evidence="2" id="KW-1185">Reference proteome</keyword>
<organism evidence="2 3">
    <name type="scientific">Spinacia oleracea</name>
    <name type="common">Spinach</name>
    <dbReference type="NCBI Taxonomy" id="3562"/>
    <lineage>
        <taxon>Eukaryota</taxon>
        <taxon>Viridiplantae</taxon>
        <taxon>Streptophyta</taxon>
        <taxon>Embryophyta</taxon>
        <taxon>Tracheophyta</taxon>
        <taxon>Spermatophyta</taxon>
        <taxon>Magnoliopsida</taxon>
        <taxon>eudicotyledons</taxon>
        <taxon>Gunneridae</taxon>
        <taxon>Pentapetalae</taxon>
        <taxon>Caryophyllales</taxon>
        <taxon>Chenopodiaceae</taxon>
        <taxon>Chenopodioideae</taxon>
        <taxon>Anserineae</taxon>
        <taxon>Spinacia</taxon>
    </lineage>
</organism>
<evidence type="ECO:0000313" key="3">
    <source>
        <dbReference type="RefSeq" id="XP_056685688.1"/>
    </source>
</evidence>
<dbReference type="GeneID" id="130461563"/>
<proteinExistence type="predicted"/>
<sequence length="500" mass="57353">MDRSWIRTSKPGDQIYTDGVNFIINFAVKNGRGREKLPCPCFKCHNLVHMRVDEILNHLSKWAFDKTYTNWIFHGEAKDRTSMGTVMGGAGSSRQDQTTYEGDRFEDMLRVVEDTFIENPEALQSLLNDNETPLYPGCTEYTKLGGIMDLFNVKASYGVTDAGFSSFLYLLQRMFPAKNVLPGSTYEAKKLLSAMSLPYEKIHACPNDCVLYYKERELLESCPVCNASRYKNKKKKGVPAKVLFYFPIISRFKRMYANPGDAEKLTWHANGRIKDGLLRHPADSPQWSFIDDKFPEFGKEERNLRLALSTDGMNPFGSLSSTYSTWPVILVTYNLSSSLCMKRKYMMLTMLISGPKQPGNDIDVYLEPLIDDLKILWDKGVEVYDAHRKENFNLKAMLFTTIQDYPAYGNLSGYTVKGGAECPLRENGFKGKWLSGSGKMAFYDHRCFLHSDHNYRMLKKAFNGKQNFESRPKIRTSEEVFEEVKDIQLTFRKKKQLKAS</sequence>
<accession>A0ABM3QQQ8</accession>
<dbReference type="Proteomes" id="UP000813463">
    <property type="component" value="Chromosome 5"/>
</dbReference>
<evidence type="ECO:0000259" key="1">
    <source>
        <dbReference type="Pfam" id="PF13963"/>
    </source>
</evidence>
<protein>
    <recommendedName>
        <fullName evidence="1">Transposase-associated domain-containing protein</fullName>
    </recommendedName>
</protein>
<reference evidence="3" key="2">
    <citation type="submission" date="2025-08" db="UniProtKB">
        <authorList>
            <consortium name="RefSeq"/>
        </authorList>
    </citation>
    <scope>IDENTIFICATION</scope>
    <source>
        <tissue evidence="3">Leaf</tissue>
    </source>
</reference>
<dbReference type="PANTHER" id="PTHR10775:SF180">
    <property type="entry name" value="TRANSPOSON, EN_SPM-LIKE, TRANSPOSASE-ASSOCIATED DOMAIN PROTEIN-RELATED"/>
    <property type="match status" value="1"/>
</dbReference>
<dbReference type="RefSeq" id="XP_056685688.1">
    <property type="nucleotide sequence ID" value="XM_056829710.1"/>
</dbReference>
<dbReference type="Pfam" id="PF13963">
    <property type="entry name" value="Transpos_assoc"/>
    <property type="match status" value="1"/>
</dbReference>
<name>A0ABM3QQQ8_SPIOL</name>
<dbReference type="PANTHER" id="PTHR10775">
    <property type="entry name" value="OS08G0208400 PROTEIN"/>
    <property type="match status" value="1"/>
</dbReference>
<dbReference type="InterPro" id="IPR004242">
    <property type="entry name" value="Transposase_21"/>
</dbReference>